<evidence type="ECO:0000313" key="1">
    <source>
        <dbReference type="EnsemblPlants" id="Bo00686s090.1"/>
    </source>
</evidence>
<protein>
    <submittedName>
        <fullName evidence="1">Uncharacterized protein</fullName>
    </submittedName>
</protein>
<dbReference type="HOGENOM" id="CLU_1367923_0_0_1"/>
<evidence type="ECO:0000313" key="2">
    <source>
        <dbReference type="Proteomes" id="UP000032141"/>
    </source>
</evidence>
<reference evidence="1" key="1">
    <citation type="journal article" date="2014" name="Genome Biol.">
        <title>Transcriptome and methylome profiling reveals relics of genome dominance in the mesopolyploid Brassica oleracea.</title>
        <authorList>
            <person name="Parkin I.A."/>
            <person name="Koh C."/>
            <person name="Tang H."/>
            <person name="Robinson S.J."/>
            <person name="Kagale S."/>
            <person name="Clarke W.E."/>
            <person name="Town C.D."/>
            <person name="Nixon J."/>
            <person name="Krishnakumar V."/>
            <person name="Bidwell S.L."/>
            <person name="Denoeud F."/>
            <person name="Belcram H."/>
            <person name="Links M.G."/>
            <person name="Just J."/>
            <person name="Clarke C."/>
            <person name="Bender T."/>
            <person name="Huebert T."/>
            <person name="Mason A.S."/>
            <person name="Pires J.C."/>
            <person name="Barker G."/>
            <person name="Moore J."/>
            <person name="Walley P.G."/>
            <person name="Manoli S."/>
            <person name="Batley J."/>
            <person name="Edwards D."/>
            <person name="Nelson M.N."/>
            <person name="Wang X."/>
            <person name="Paterson A.H."/>
            <person name="King G."/>
            <person name="Bancroft I."/>
            <person name="Chalhoub B."/>
            <person name="Sharpe A.G."/>
        </authorList>
    </citation>
    <scope>NUCLEOTIDE SEQUENCE [LARGE SCALE GENOMIC DNA]</scope>
    <source>
        <strain evidence="1">cv. TO1000</strain>
    </source>
</reference>
<name>A0A0D2ZQK5_BRAOL</name>
<proteinExistence type="predicted"/>
<dbReference type="AlphaFoldDB" id="A0A0D2ZQK5"/>
<keyword evidence="2" id="KW-1185">Reference proteome</keyword>
<organism evidence="1 2">
    <name type="scientific">Brassica oleracea var. oleracea</name>
    <dbReference type="NCBI Taxonomy" id="109376"/>
    <lineage>
        <taxon>Eukaryota</taxon>
        <taxon>Viridiplantae</taxon>
        <taxon>Streptophyta</taxon>
        <taxon>Embryophyta</taxon>
        <taxon>Tracheophyta</taxon>
        <taxon>Spermatophyta</taxon>
        <taxon>Magnoliopsida</taxon>
        <taxon>eudicotyledons</taxon>
        <taxon>Gunneridae</taxon>
        <taxon>Pentapetalae</taxon>
        <taxon>rosids</taxon>
        <taxon>malvids</taxon>
        <taxon>Brassicales</taxon>
        <taxon>Brassicaceae</taxon>
        <taxon>Brassiceae</taxon>
        <taxon>Brassica</taxon>
    </lineage>
</organism>
<sequence length="200" mass="23441">MADQKAGWEATRKQNEQMMEMMAYLLGISRRIHFLGILRRQWFLGIFRQPKFVGIFRYLFSLGMFPRTVPSEISEEIPTNSPRKYFFGISSESLVLGIPSEFSEEILLSDEKFPTTNVVGMSSEYRYSEDIPTLFVVGMPVSVYSIWLERNEKRHKQQLRAIAQLALLVDKVIRIRIMSTNYQPKPKLHGLRQRWFSTHS</sequence>
<dbReference type="Gramene" id="Bo00686s090.1">
    <property type="protein sequence ID" value="Bo00686s090.1"/>
    <property type="gene ID" value="Bo00686s090"/>
</dbReference>
<reference evidence="1" key="2">
    <citation type="submission" date="2015-06" db="UniProtKB">
        <authorList>
            <consortium name="EnsemblPlants"/>
        </authorList>
    </citation>
    <scope>IDENTIFICATION</scope>
</reference>
<dbReference type="EnsemblPlants" id="Bo00686s090.1">
    <property type="protein sequence ID" value="Bo00686s090.1"/>
    <property type="gene ID" value="Bo00686s090"/>
</dbReference>
<dbReference type="Proteomes" id="UP000032141">
    <property type="component" value="Unassembled WGS sequence"/>
</dbReference>
<accession>A0A0D2ZQK5</accession>